<dbReference type="PANTHER" id="PTHR11361">
    <property type="entry name" value="DNA MISMATCH REPAIR PROTEIN MUTS FAMILY MEMBER"/>
    <property type="match status" value="1"/>
</dbReference>
<dbReference type="Gene3D" id="3.40.50.300">
    <property type="entry name" value="P-loop containing nucleotide triphosphate hydrolases"/>
    <property type="match status" value="1"/>
</dbReference>
<dbReference type="Pfam" id="PF00488">
    <property type="entry name" value="MutS_V"/>
    <property type="match status" value="1"/>
</dbReference>
<reference evidence="6" key="1">
    <citation type="journal article" date="2019" name="Int. J. Syst. Evol. Microbiol.">
        <title>The Global Catalogue of Microorganisms (GCM) 10K type strain sequencing project: providing services to taxonomists for standard genome sequencing and annotation.</title>
        <authorList>
            <consortium name="The Broad Institute Genomics Platform"/>
            <consortium name="The Broad Institute Genome Sequencing Center for Infectious Disease"/>
            <person name="Wu L."/>
            <person name="Ma J."/>
        </authorList>
    </citation>
    <scope>NUCLEOTIDE SEQUENCE [LARGE SCALE GENOMIC DNA]</scope>
    <source>
        <strain evidence="6">KCTC 42662</strain>
    </source>
</reference>
<dbReference type="RefSeq" id="WP_380900024.1">
    <property type="nucleotide sequence ID" value="NZ_JBHUEG010000002.1"/>
</dbReference>
<comment type="caution">
    <text evidence="5">The sequence shown here is derived from an EMBL/GenBank/DDBJ whole genome shotgun (WGS) entry which is preliminary data.</text>
</comment>
<dbReference type="InterPro" id="IPR036187">
    <property type="entry name" value="DNA_mismatch_repair_MutS_sf"/>
</dbReference>
<name>A0ABW5KBM8_9SPHI</name>
<dbReference type="SMART" id="SM00534">
    <property type="entry name" value="MUTSac"/>
    <property type="match status" value="1"/>
</dbReference>
<dbReference type="InterPro" id="IPR000432">
    <property type="entry name" value="DNA_mismatch_repair_MutS_C"/>
</dbReference>
<proteinExistence type="predicted"/>
<organism evidence="5 6">
    <name type="scientific">Sphingobacterium suaedae</name>
    <dbReference type="NCBI Taxonomy" id="1686402"/>
    <lineage>
        <taxon>Bacteria</taxon>
        <taxon>Pseudomonadati</taxon>
        <taxon>Bacteroidota</taxon>
        <taxon>Sphingobacteriia</taxon>
        <taxon>Sphingobacteriales</taxon>
        <taxon>Sphingobacteriaceae</taxon>
        <taxon>Sphingobacterium</taxon>
    </lineage>
</organism>
<evidence type="ECO:0000313" key="6">
    <source>
        <dbReference type="Proteomes" id="UP001597545"/>
    </source>
</evidence>
<keyword evidence="6" id="KW-1185">Reference proteome</keyword>
<accession>A0ABW5KBM8</accession>
<gene>
    <name evidence="5" type="ORF">ACFSR5_01625</name>
</gene>
<keyword evidence="1" id="KW-0547">Nucleotide-binding</keyword>
<keyword evidence="3" id="KW-0238">DNA-binding</keyword>
<evidence type="ECO:0000259" key="4">
    <source>
        <dbReference type="SMART" id="SM00534"/>
    </source>
</evidence>
<protein>
    <recommendedName>
        <fullName evidence="4">DNA mismatch repair proteins mutS family domain-containing protein</fullName>
    </recommendedName>
</protein>
<dbReference type="InterPro" id="IPR045076">
    <property type="entry name" value="MutS"/>
</dbReference>
<dbReference type="SUPFAM" id="SSF52540">
    <property type="entry name" value="P-loop containing nucleoside triphosphate hydrolases"/>
    <property type="match status" value="1"/>
</dbReference>
<evidence type="ECO:0000256" key="2">
    <source>
        <dbReference type="ARBA" id="ARBA00022840"/>
    </source>
</evidence>
<evidence type="ECO:0000256" key="1">
    <source>
        <dbReference type="ARBA" id="ARBA00022741"/>
    </source>
</evidence>
<evidence type="ECO:0000313" key="5">
    <source>
        <dbReference type="EMBL" id="MFD2546337.1"/>
    </source>
</evidence>
<feature type="domain" description="DNA mismatch repair proteins mutS family" evidence="4">
    <location>
        <begin position="240"/>
        <end position="430"/>
    </location>
</feature>
<dbReference type="EMBL" id="JBHULR010000001">
    <property type="protein sequence ID" value="MFD2546337.1"/>
    <property type="molecule type" value="Genomic_DNA"/>
</dbReference>
<sequence length="436" mass="50757">MTNTRDLYIREHIVPLFDYTFNQMSKNVLEKWFEIPATTLDQIEYRQLILKGFISNKALFDTFSYSATDFYDTYQIVFHPDLHIYRSRDIVRYYSSGTFRNRILGDLIHVCTFFYHLKHKLLDDIDIQAFPTSYQKELVFLCQFLDAFNLSTFMKSIGKGRFGLRQVMSFIELLVKRQKNKQTERFFNALQQFEVYMSLAIGIHKNGFVFPKVGGRQLNVQQAYHPYIESPVAANFYTEKQVILITGANMSGKSTLLKTVSLCVFLAHLGLAIPAKSAIIPFFNHFSIMIDHNDDLASGYSHFMMEIKRLKEVVLHAQKGEACFAIFDELFKGTNMEDAAQISKITIQGLMGFQTSLFFITTHIHELKEAVEVQRHEVETWYLDCDVQQDVPRFTYQLKKGWSDLKIGQILFRLEGLTEMLLTKPQDPFNRTNLVD</sequence>
<dbReference type="PANTHER" id="PTHR11361:SF99">
    <property type="entry name" value="DNA MISMATCH REPAIR PROTEIN"/>
    <property type="match status" value="1"/>
</dbReference>
<dbReference type="SUPFAM" id="SSF48334">
    <property type="entry name" value="DNA repair protein MutS, domain III"/>
    <property type="match status" value="1"/>
</dbReference>
<evidence type="ECO:0000256" key="3">
    <source>
        <dbReference type="ARBA" id="ARBA00023125"/>
    </source>
</evidence>
<dbReference type="InterPro" id="IPR027417">
    <property type="entry name" value="P-loop_NTPase"/>
</dbReference>
<dbReference type="Proteomes" id="UP001597545">
    <property type="component" value="Unassembled WGS sequence"/>
</dbReference>
<keyword evidence="2" id="KW-0067">ATP-binding</keyword>